<evidence type="ECO:0000259" key="1">
    <source>
        <dbReference type="PROSITE" id="PS50222"/>
    </source>
</evidence>
<feature type="domain" description="EF-hand" evidence="1">
    <location>
        <begin position="1"/>
        <end position="36"/>
    </location>
</feature>
<proteinExistence type="predicted"/>
<dbReference type="PROSITE" id="PS50222">
    <property type="entry name" value="EF_HAND_2"/>
    <property type="match status" value="2"/>
</dbReference>
<dbReference type="Pfam" id="PF13202">
    <property type="entry name" value="EF-hand_5"/>
    <property type="match status" value="2"/>
</dbReference>
<dbReference type="InterPro" id="IPR018247">
    <property type="entry name" value="EF_Hand_1_Ca_BS"/>
</dbReference>
<organism evidence="2 3">
    <name type="scientific">Palleronia salina</name>
    <dbReference type="NCBI Taxonomy" id="313368"/>
    <lineage>
        <taxon>Bacteria</taxon>
        <taxon>Pseudomonadati</taxon>
        <taxon>Pseudomonadota</taxon>
        <taxon>Alphaproteobacteria</taxon>
        <taxon>Rhodobacterales</taxon>
        <taxon>Roseobacteraceae</taxon>
        <taxon>Palleronia</taxon>
    </lineage>
</organism>
<dbReference type="AlphaFoldDB" id="A0A1M6BC15"/>
<sequence length="85" mass="9289">MSAESLRERLGEFDVNDDGALSLDEFAQWHATMMRERMVDRFQHLDADADGSVTPDEVDSFAGRAGWMLGGMRGGSPIGGTPDQN</sequence>
<name>A0A1M6BC15_9RHOB</name>
<dbReference type="GO" id="GO:0005509">
    <property type="term" value="F:calcium ion binding"/>
    <property type="evidence" value="ECO:0007669"/>
    <property type="project" value="InterPro"/>
</dbReference>
<reference evidence="2 3" key="1">
    <citation type="submission" date="2016-11" db="EMBL/GenBank/DDBJ databases">
        <authorList>
            <person name="Jaros S."/>
            <person name="Januszkiewicz K."/>
            <person name="Wedrychowicz H."/>
        </authorList>
    </citation>
    <scope>NUCLEOTIDE SEQUENCE [LARGE SCALE GENOMIC DNA]</scope>
    <source>
        <strain evidence="2 3">DSM 26892</strain>
    </source>
</reference>
<dbReference type="STRING" id="313368.SAMN04488012_101434"/>
<dbReference type="PROSITE" id="PS00018">
    <property type="entry name" value="EF_HAND_1"/>
    <property type="match status" value="2"/>
</dbReference>
<keyword evidence="3" id="KW-1185">Reference proteome</keyword>
<dbReference type="SUPFAM" id="SSF47473">
    <property type="entry name" value="EF-hand"/>
    <property type="match status" value="1"/>
</dbReference>
<dbReference type="RefSeq" id="WP_073126156.1">
    <property type="nucleotide sequence ID" value="NZ_FQZA01000001.1"/>
</dbReference>
<accession>A0A1M6BC15</accession>
<dbReference type="Gene3D" id="1.10.238.10">
    <property type="entry name" value="EF-hand"/>
    <property type="match status" value="1"/>
</dbReference>
<gene>
    <name evidence="2" type="ORF">SAMN04488012_101434</name>
</gene>
<evidence type="ECO:0000313" key="2">
    <source>
        <dbReference type="EMBL" id="SHI46269.1"/>
    </source>
</evidence>
<protein>
    <submittedName>
        <fullName evidence="2">EF hand</fullName>
    </submittedName>
</protein>
<dbReference type="InterPro" id="IPR002048">
    <property type="entry name" value="EF_hand_dom"/>
</dbReference>
<evidence type="ECO:0000313" key="3">
    <source>
        <dbReference type="Proteomes" id="UP000184040"/>
    </source>
</evidence>
<feature type="domain" description="EF-hand" evidence="1">
    <location>
        <begin position="42"/>
        <end position="68"/>
    </location>
</feature>
<dbReference type="EMBL" id="FQZA01000001">
    <property type="protein sequence ID" value="SHI46269.1"/>
    <property type="molecule type" value="Genomic_DNA"/>
</dbReference>
<dbReference type="Proteomes" id="UP000184040">
    <property type="component" value="Unassembled WGS sequence"/>
</dbReference>
<dbReference type="InterPro" id="IPR011992">
    <property type="entry name" value="EF-hand-dom_pair"/>
</dbReference>